<accession>A0AC11C3X1</accession>
<reference evidence="1" key="1">
    <citation type="submission" date="2020-11" db="EMBL/GenBank/DDBJ databases">
        <authorList>
            <person name="Davenport K.M."/>
            <person name="Bickhart D.M."/>
            <person name="Smith T.P.L."/>
            <person name="Murdoch B.M."/>
            <person name="Rosen B.D."/>
        </authorList>
    </citation>
    <scope>NUCLEOTIDE SEQUENCE [LARGE SCALE GENOMIC DNA]</scope>
    <source>
        <strain evidence="1">OAR_USU_Benz2616</strain>
    </source>
</reference>
<evidence type="ECO:0000313" key="1">
    <source>
        <dbReference type="Ensembl" id="ENSOARP00020024569.2"/>
    </source>
</evidence>
<reference evidence="1" key="2">
    <citation type="submission" date="2025-08" db="UniProtKB">
        <authorList>
            <consortium name="Ensembl"/>
        </authorList>
    </citation>
    <scope>IDENTIFICATION</scope>
</reference>
<reference evidence="1" key="3">
    <citation type="submission" date="2025-09" db="UniProtKB">
        <authorList>
            <consortium name="Ensembl"/>
        </authorList>
    </citation>
    <scope>IDENTIFICATION</scope>
</reference>
<proteinExistence type="predicted"/>
<gene>
    <name evidence="1" type="primary">KLK1</name>
</gene>
<organism evidence="1">
    <name type="scientific">Ovis aries</name>
    <name type="common">Sheep</name>
    <dbReference type="NCBI Taxonomy" id="9940"/>
    <lineage>
        <taxon>Eukaryota</taxon>
        <taxon>Metazoa</taxon>
        <taxon>Chordata</taxon>
        <taxon>Craniata</taxon>
        <taxon>Vertebrata</taxon>
        <taxon>Euteleostomi</taxon>
        <taxon>Mammalia</taxon>
        <taxon>Eutheria</taxon>
        <taxon>Laurasiatheria</taxon>
        <taxon>Artiodactyla</taxon>
        <taxon>Ruminantia</taxon>
        <taxon>Pecora</taxon>
        <taxon>Bovidae</taxon>
        <taxon>Caprinae</taxon>
        <taxon>Ovis</taxon>
    </lineage>
</organism>
<sequence length="272" mass="29859">MWFPVLCLALSLAGTGAVPPVQSRIVGGQECEKHSQPWQVAIYHFSTFQCGGVLVAPQWVLTAAHCKSENYQVWLGRHNLFEDEDTAQFAGVSEDFPNPGFNLSLLENHTRQPGEDYSHDLMLLRLQEPVQLTQDVQVLGLPTKEPQLGTTCYASGWGSVKPDEFSYPDDLQCVDLTLLPNEKCATAHPQEVTDCMLCAGHLEGGKDTCVEKQNGTPEAADSPTAAVQHSLPEGPAHRKPSRGDGKRQTPFEHLDPAVPEPEQFMPIDFSVT</sequence>
<dbReference type="Ensembl" id="ENSOART00020029704.2">
    <property type="protein sequence ID" value="ENSOARP00020024569.2"/>
    <property type="gene ID" value="ENSOARG00020019187.2"/>
</dbReference>
<name>A0AC11C3X1_SHEEP</name>
<protein>
    <submittedName>
        <fullName evidence="1">Kallikrein 1</fullName>
    </submittedName>
</protein>